<dbReference type="AlphaFoldDB" id="A0AAV4PWY7"/>
<reference evidence="1 2" key="1">
    <citation type="submission" date="2021-06" db="EMBL/GenBank/DDBJ databases">
        <title>Caerostris extrusa draft genome.</title>
        <authorList>
            <person name="Kono N."/>
            <person name="Arakawa K."/>
        </authorList>
    </citation>
    <scope>NUCLEOTIDE SEQUENCE [LARGE SCALE GENOMIC DNA]</scope>
</reference>
<dbReference type="EMBL" id="BPLR01005390">
    <property type="protein sequence ID" value="GIY01933.1"/>
    <property type="molecule type" value="Genomic_DNA"/>
</dbReference>
<name>A0AAV4PWY7_CAEEX</name>
<accession>A0AAV4PWY7</accession>
<dbReference type="Proteomes" id="UP001054945">
    <property type="component" value="Unassembled WGS sequence"/>
</dbReference>
<organism evidence="1 2">
    <name type="scientific">Caerostris extrusa</name>
    <name type="common">Bark spider</name>
    <name type="synonym">Caerostris bankana</name>
    <dbReference type="NCBI Taxonomy" id="172846"/>
    <lineage>
        <taxon>Eukaryota</taxon>
        <taxon>Metazoa</taxon>
        <taxon>Ecdysozoa</taxon>
        <taxon>Arthropoda</taxon>
        <taxon>Chelicerata</taxon>
        <taxon>Arachnida</taxon>
        <taxon>Araneae</taxon>
        <taxon>Araneomorphae</taxon>
        <taxon>Entelegynae</taxon>
        <taxon>Araneoidea</taxon>
        <taxon>Araneidae</taxon>
        <taxon>Caerostris</taxon>
    </lineage>
</organism>
<proteinExistence type="predicted"/>
<protein>
    <submittedName>
        <fullName evidence="1">Uncharacterized protein</fullName>
    </submittedName>
</protein>
<evidence type="ECO:0000313" key="2">
    <source>
        <dbReference type="Proteomes" id="UP001054945"/>
    </source>
</evidence>
<comment type="caution">
    <text evidence="1">The sequence shown here is derived from an EMBL/GenBank/DDBJ whole genome shotgun (WGS) entry which is preliminary data.</text>
</comment>
<evidence type="ECO:0000313" key="1">
    <source>
        <dbReference type="EMBL" id="GIY01933.1"/>
    </source>
</evidence>
<sequence>MKLTTIKTHTIIKCFKWLNEHGEPSHSCTPNPRCQARNLSHDLKPQKKQYTRNDGRKSSNVSRKHLCQHLKINKIKAFPNALSAEPVPYVSGLADFVPLGFLKDVACFLFTKLPCPLVVEKERKKNFANWDIQQPVEYRRTSG</sequence>
<gene>
    <name evidence="1" type="ORF">CEXT_56871</name>
</gene>
<keyword evidence="2" id="KW-1185">Reference proteome</keyword>